<reference evidence="15 16" key="1">
    <citation type="submission" date="2020-10" db="EMBL/GenBank/DDBJ databases">
        <title>Chromosome-scale genome assembly of the Allis shad, Alosa alosa.</title>
        <authorList>
            <person name="Margot Z."/>
            <person name="Christophe K."/>
            <person name="Cabau C."/>
            <person name="Louis A."/>
            <person name="Berthelot C."/>
            <person name="Parey E."/>
            <person name="Roest Crollius H."/>
            <person name="Montfort J."/>
            <person name="Robinson-Rechavi M."/>
            <person name="Bucao C."/>
            <person name="Bouchez O."/>
            <person name="Gislard M."/>
            <person name="Lluch J."/>
            <person name="Milhes M."/>
            <person name="Lampietro C."/>
            <person name="Lopez Roques C."/>
            <person name="Donnadieu C."/>
            <person name="Braasch I."/>
            <person name="Desvignes T."/>
            <person name="Postlethwait J."/>
            <person name="Bobe J."/>
            <person name="Guiguen Y."/>
        </authorList>
    </citation>
    <scope>NUCLEOTIDE SEQUENCE [LARGE SCALE GENOMIC DNA]</scope>
    <source>
        <strain evidence="15">M-15738</strain>
        <tissue evidence="15">Blood</tissue>
    </source>
</reference>
<comment type="caution">
    <text evidence="15">The sequence shown here is derived from an EMBL/GenBank/DDBJ whole genome shotgun (WGS) entry which is preliminary data.</text>
</comment>
<gene>
    <name evidence="15" type="ORF">AALO_G00017450</name>
</gene>
<dbReference type="GO" id="GO:0000139">
    <property type="term" value="C:Golgi membrane"/>
    <property type="evidence" value="ECO:0007669"/>
    <property type="project" value="UniProtKB-SubCell"/>
</dbReference>
<keyword evidence="8" id="KW-1133">Transmembrane helix</keyword>
<protein>
    <recommendedName>
        <fullName evidence="14">Hexosyltransferase</fullName>
        <ecNumber evidence="14">2.4.1.-</ecNumber>
    </recommendedName>
</protein>
<evidence type="ECO:0000256" key="9">
    <source>
        <dbReference type="ARBA" id="ARBA00023034"/>
    </source>
</evidence>
<evidence type="ECO:0000313" key="15">
    <source>
        <dbReference type="EMBL" id="KAG5286667.1"/>
    </source>
</evidence>
<evidence type="ECO:0000256" key="11">
    <source>
        <dbReference type="ARBA" id="ARBA00023180"/>
    </source>
</evidence>
<dbReference type="EMBL" id="JADWDJ010000001">
    <property type="protein sequence ID" value="KAG5286667.1"/>
    <property type="molecule type" value="Genomic_DNA"/>
</dbReference>
<evidence type="ECO:0000313" key="16">
    <source>
        <dbReference type="Proteomes" id="UP000823561"/>
    </source>
</evidence>
<comment type="pathway">
    <text evidence="2">Protein modification; protein glycosylation.</text>
</comment>
<evidence type="ECO:0000256" key="6">
    <source>
        <dbReference type="ARBA" id="ARBA00022692"/>
    </source>
</evidence>
<proteinExistence type="inferred from homology"/>
<keyword evidence="6" id="KW-0812">Transmembrane</keyword>
<evidence type="ECO:0000256" key="8">
    <source>
        <dbReference type="ARBA" id="ARBA00022989"/>
    </source>
</evidence>
<dbReference type="GO" id="GO:0006493">
    <property type="term" value="P:protein O-linked glycosylation"/>
    <property type="evidence" value="ECO:0007669"/>
    <property type="project" value="TreeGrafter"/>
</dbReference>
<dbReference type="Proteomes" id="UP000823561">
    <property type="component" value="Chromosome 1"/>
</dbReference>
<keyword evidence="5" id="KW-0808">Transferase</keyword>
<comment type="subcellular location">
    <subcellularLocation>
        <location evidence="1 14">Golgi apparatus membrane</location>
        <topology evidence="1 14">Single-pass type II membrane protein</topology>
    </subcellularLocation>
</comment>
<dbReference type="AlphaFoldDB" id="A0AAV6HK56"/>
<evidence type="ECO:0000256" key="10">
    <source>
        <dbReference type="ARBA" id="ARBA00023136"/>
    </source>
</evidence>
<evidence type="ECO:0000256" key="7">
    <source>
        <dbReference type="ARBA" id="ARBA00022968"/>
    </source>
</evidence>
<evidence type="ECO:0000256" key="2">
    <source>
        <dbReference type="ARBA" id="ARBA00004922"/>
    </source>
</evidence>
<dbReference type="FunFam" id="3.90.550.50:FF:000019">
    <property type="entry name" value="Hexosyltransferase"/>
    <property type="match status" value="1"/>
</dbReference>
<dbReference type="InterPro" id="IPR002659">
    <property type="entry name" value="Glyco_trans_31"/>
</dbReference>
<keyword evidence="9 14" id="KW-0333">Golgi apparatus</keyword>
<evidence type="ECO:0000256" key="5">
    <source>
        <dbReference type="ARBA" id="ARBA00022679"/>
    </source>
</evidence>
<keyword evidence="10" id="KW-0472">Membrane</keyword>
<keyword evidence="4 14" id="KW-0328">Glycosyltransferase</keyword>
<comment type="catalytic activity">
    <reaction evidence="12">
        <text>a neolactoside nLc4Cer(d18:1(4E)) + UDP-N-acetyl-alpha-D-glucosamine = a neolactoside IV(3)-beta-GlcNAc-nLc4Cer(d18:1(4E)) + UDP + H(+)</text>
        <dbReference type="Rhea" id="RHEA:23004"/>
        <dbReference type="ChEBI" id="CHEBI:15378"/>
        <dbReference type="ChEBI" id="CHEBI:17006"/>
        <dbReference type="ChEBI" id="CHEBI:57705"/>
        <dbReference type="ChEBI" id="CHEBI:58223"/>
        <dbReference type="ChEBI" id="CHEBI:142448"/>
    </reaction>
    <physiologicalReaction direction="left-to-right" evidence="12">
        <dbReference type="Rhea" id="RHEA:23005"/>
    </physiologicalReaction>
</comment>
<sequence length="269" mass="30756">MFVKFRRPQRCHFVQVLFALGVHPHLKDRALIQGQLFREDQMYHDLIQQSFIDSFYNLTTKLLLQINWAHTYCSHAHFLMSADDDMLIHMPNLVTYLKQVHQAGTRDFWVGRVFNNTGPVRIKSSKYYVSPHLYPWDSYPAYTGGAGYVVSRDVASRIHQASLTLNATLHIDDVFMGICASVIGVAPKAHNFFSGEKKSPHHPCIYKQMMTSHGHESDLQELWGQATNPEVQKVDSGFTGKLYCSVIKCALLCNPFIRNTYPCNPSTIF</sequence>
<evidence type="ECO:0000256" key="3">
    <source>
        <dbReference type="ARBA" id="ARBA00008661"/>
    </source>
</evidence>
<comment type="similarity">
    <text evidence="3 14">Belongs to the glycosyltransferase 31 family.</text>
</comment>
<accession>A0AAV6HK56</accession>
<dbReference type="Pfam" id="PF01762">
    <property type="entry name" value="Galactosyl_T"/>
    <property type="match status" value="1"/>
</dbReference>
<evidence type="ECO:0000256" key="14">
    <source>
        <dbReference type="RuleBase" id="RU363063"/>
    </source>
</evidence>
<dbReference type="EC" id="2.4.1.-" evidence="14"/>
<keyword evidence="11" id="KW-0325">Glycoprotein</keyword>
<dbReference type="PANTHER" id="PTHR11214">
    <property type="entry name" value="BETA-1,3-N-ACETYLGLUCOSAMINYLTRANSFERASE"/>
    <property type="match status" value="1"/>
</dbReference>
<comment type="catalytic activity">
    <reaction evidence="13">
        <text>a beta-D-Gal-(1-&gt;4)-beta-D-Glc-(1&lt;-&gt;1)-Cer(d18:1(4E)) + UDP-N-acetyl-alpha-D-glucosamine = a beta-D-GlcNAc-(1-&gt;3)-beta-D-Gal-(1-&gt;4)-beta-D-Glc-(1&lt;-&gt;1)-Cer(d18:1(4E)) + UDP + H(+)</text>
        <dbReference type="Rhea" id="RHEA:13905"/>
        <dbReference type="ChEBI" id="CHEBI:15378"/>
        <dbReference type="ChEBI" id="CHEBI:17103"/>
        <dbReference type="ChEBI" id="CHEBI:17950"/>
        <dbReference type="ChEBI" id="CHEBI:57705"/>
        <dbReference type="ChEBI" id="CHEBI:58223"/>
        <dbReference type="EC" id="2.4.1.206"/>
    </reaction>
    <physiologicalReaction direction="left-to-right" evidence="13">
        <dbReference type="Rhea" id="RHEA:13906"/>
    </physiologicalReaction>
</comment>
<evidence type="ECO:0000256" key="1">
    <source>
        <dbReference type="ARBA" id="ARBA00004323"/>
    </source>
</evidence>
<dbReference type="PANTHER" id="PTHR11214:SF21">
    <property type="entry name" value="LACTOSYLCERAMIDE 1,3-N-ACETYL-BETA-D-GLUCOSAMINYLTRANSFERASE"/>
    <property type="match status" value="1"/>
</dbReference>
<organism evidence="15 16">
    <name type="scientific">Alosa alosa</name>
    <name type="common">allis shad</name>
    <dbReference type="NCBI Taxonomy" id="278164"/>
    <lineage>
        <taxon>Eukaryota</taxon>
        <taxon>Metazoa</taxon>
        <taxon>Chordata</taxon>
        <taxon>Craniata</taxon>
        <taxon>Vertebrata</taxon>
        <taxon>Euteleostomi</taxon>
        <taxon>Actinopterygii</taxon>
        <taxon>Neopterygii</taxon>
        <taxon>Teleostei</taxon>
        <taxon>Clupei</taxon>
        <taxon>Clupeiformes</taxon>
        <taxon>Clupeoidei</taxon>
        <taxon>Clupeidae</taxon>
        <taxon>Alosa</taxon>
    </lineage>
</organism>
<keyword evidence="16" id="KW-1185">Reference proteome</keyword>
<dbReference type="GO" id="GO:0047256">
    <property type="term" value="F:lactosylceramide 1,3-N-acetyl-beta-D-glucosaminyltransferase activity"/>
    <property type="evidence" value="ECO:0007669"/>
    <property type="project" value="UniProtKB-EC"/>
</dbReference>
<evidence type="ECO:0000256" key="4">
    <source>
        <dbReference type="ARBA" id="ARBA00022676"/>
    </source>
</evidence>
<evidence type="ECO:0000256" key="13">
    <source>
        <dbReference type="ARBA" id="ARBA00049239"/>
    </source>
</evidence>
<evidence type="ECO:0000256" key="12">
    <source>
        <dbReference type="ARBA" id="ARBA00048750"/>
    </source>
</evidence>
<dbReference type="Gene3D" id="3.90.550.50">
    <property type="match status" value="1"/>
</dbReference>
<name>A0AAV6HK56_9TELE</name>
<dbReference type="GO" id="GO:0030148">
    <property type="term" value="P:sphingolipid biosynthetic process"/>
    <property type="evidence" value="ECO:0007669"/>
    <property type="project" value="UniProtKB-ARBA"/>
</dbReference>
<keyword evidence="7" id="KW-0735">Signal-anchor</keyword>